<gene>
    <name evidence="5" type="ORF">WICANDRAFT_65739</name>
</gene>
<dbReference type="RefSeq" id="XP_019036064.1">
    <property type="nucleotide sequence ID" value="XM_019183978.1"/>
</dbReference>
<keyword evidence="2" id="KW-0325">Glycoprotein</keyword>
<proteinExistence type="predicted"/>
<evidence type="ECO:0008006" key="7">
    <source>
        <dbReference type="Google" id="ProtNLM"/>
    </source>
</evidence>
<dbReference type="GeneID" id="30201224"/>
<evidence type="ECO:0000313" key="5">
    <source>
        <dbReference type="EMBL" id="ODQ56857.1"/>
    </source>
</evidence>
<feature type="chain" id="PRO_5009133558" description="Flo11 domain-containing protein" evidence="4">
    <location>
        <begin position="21"/>
        <end position="863"/>
    </location>
</feature>
<feature type="region of interest" description="Disordered" evidence="3">
    <location>
        <begin position="402"/>
        <end position="529"/>
    </location>
</feature>
<feature type="compositionally biased region" description="Low complexity" evidence="3">
    <location>
        <begin position="410"/>
        <end position="523"/>
    </location>
</feature>
<name>A0A1E3NWA5_WICAA</name>
<sequence>MRLSIRFLFTFGVVTTFVQAFATPDALALPWAHANPQAYAAAQAYADAYAEAIAIGHPDPEAYALAASDDDCATIACHASCGLLIIAGTECSLNSENTYAGPYNKTCLCDDDTDFINYYTPCMDCGWTFWKYYGGYVSSALAACETLSTEPTGTLRCSTTLTDSYTIDTSIQGCSYLGNCPTSTAESTTTSSSVSPSVPTTQATSTSSKSSTSTASSPKTYTGTTYTVTTDLSFTYSYSPGGETTDCFTTSYHYPTATNNPIDMDFISWDDKHFDTTNYTTYFFLNFTSDQSDVTDIRLITGTDMATAVLTPDSQIWVNLHQGVMGFVTSAQNNMAAYNLGILITYKGTNYLYAYSCKTDRLTLKYLQLDKSEYDSCYTMSFWRYWNDAGYCTHREDPITTTVEFRPESSETTSTSNVPSTSSSSSSSSSSDATTTSSSSPATSASTEVPSTYSSERTSNSVSTDSSSTSSDIVPPTSASTAPSASLSSLSSSQSIAPTVSNSTSSESMISSSSTSSSSSSPTAEPFLSGELVNGQPQWELSIPGALGPWNSVSVICSQNQTNVFNYDDAVVYVNNVAMNNVSISYANNSVDLSFTFNIEVADVVIVQFGGEVIGEGQGFTSLVHLTIVDLNNERIVKRGEMSWDLSYTIDAEVTSSESDISSLTSTESSNGISTATTILTEDTTTIVTITSCSEDQCTEVETTAQVTVVTVTEDDIVTSYTTYCPTSKPETTIVTVTSCSQDKCSQVESSAHITVITSTQEGVVTTLTTYCPISSETAVSNTGSSTKTIESTSETAGVAQNVTQVVTVEYTSVSEGVTKVGTTTSEVVKPASSTPAEVSTYEGSANMLIRSGLVGLVFMVLL</sequence>
<feature type="signal peptide" evidence="4">
    <location>
        <begin position="1"/>
        <end position="20"/>
    </location>
</feature>
<dbReference type="STRING" id="683960.A0A1E3NWA5"/>
<evidence type="ECO:0000256" key="4">
    <source>
        <dbReference type="SAM" id="SignalP"/>
    </source>
</evidence>
<dbReference type="InterPro" id="IPR025928">
    <property type="entry name" value="Flocculin_t3_rpt"/>
</dbReference>
<keyword evidence="1 4" id="KW-0732">Signal</keyword>
<feature type="region of interest" description="Disordered" evidence="3">
    <location>
        <begin position="188"/>
        <end position="220"/>
    </location>
</feature>
<dbReference type="OrthoDB" id="3998251at2759"/>
<dbReference type="AlphaFoldDB" id="A0A1E3NWA5"/>
<accession>A0A1E3NWA5</accession>
<dbReference type="Proteomes" id="UP000094112">
    <property type="component" value="Unassembled WGS sequence"/>
</dbReference>
<keyword evidence="6" id="KW-1185">Reference proteome</keyword>
<dbReference type="EMBL" id="KV454215">
    <property type="protein sequence ID" value="ODQ56857.1"/>
    <property type="molecule type" value="Genomic_DNA"/>
</dbReference>
<protein>
    <recommendedName>
        <fullName evidence="7">Flo11 domain-containing protein</fullName>
    </recommendedName>
</protein>
<evidence type="ECO:0000256" key="3">
    <source>
        <dbReference type="SAM" id="MobiDB-lite"/>
    </source>
</evidence>
<evidence type="ECO:0000256" key="2">
    <source>
        <dbReference type="ARBA" id="ARBA00023180"/>
    </source>
</evidence>
<evidence type="ECO:0000256" key="1">
    <source>
        <dbReference type="ARBA" id="ARBA00022729"/>
    </source>
</evidence>
<organism evidence="5 6">
    <name type="scientific">Wickerhamomyces anomalus (strain ATCC 58044 / CBS 1984 / NCYC 433 / NRRL Y-366-8)</name>
    <name type="common">Yeast</name>
    <name type="synonym">Hansenula anomala</name>
    <dbReference type="NCBI Taxonomy" id="683960"/>
    <lineage>
        <taxon>Eukaryota</taxon>
        <taxon>Fungi</taxon>
        <taxon>Dikarya</taxon>
        <taxon>Ascomycota</taxon>
        <taxon>Saccharomycotina</taxon>
        <taxon>Saccharomycetes</taxon>
        <taxon>Phaffomycetales</taxon>
        <taxon>Wickerhamomycetaceae</taxon>
        <taxon>Wickerhamomyces</taxon>
    </lineage>
</organism>
<reference evidence="5 6" key="1">
    <citation type="journal article" date="2016" name="Proc. Natl. Acad. Sci. U.S.A.">
        <title>Comparative genomics of biotechnologically important yeasts.</title>
        <authorList>
            <person name="Riley R."/>
            <person name="Haridas S."/>
            <person name="Wolfe K.H."/>
            <person name="Lopes M.R."/>
            <person name="Hittinger C.T."/>
            <person name="Goeker M."/>
            <person name="Salamov A.A."/>
            <person name="Wisecaver J.H."/>
            <person name="Long T.M."/>
            <person name="Calvey C.H."/>
            <person name="Aerts A.L."/>
            <person name="Barry K.W."/>
            <person name="Choi C."/>
            <person name="Clum A."/>
            <person name="Coughlan A.Y."/>
            <person name="Deshpande S."/>
            <person name="Douglass A.P."/>
            <person name="Hanson S.J."/>
            <person name="Klenk H.-P."/>
            <person name="LaButti K.M."/>
            <person name="Lapidus A."/>
            <person name="Lindquist E.A."/>
            <person name="Lipzen A.M."/>
            <person name="Meier-Kolthoff J.P."/>
            <person name="Ohm R.A."/>
            <person name="Otillar R.P."/>
            <person name="Pangilinan J.L."/>
            <person name="Peng Y."/>
            <person name="Rokas A."/>
            <person name="Rosa C.A."/>
            <person name="Scheuner C."/>
            <person name="Sibirny A.A."/>
            <person name="Slot J.C."/>
            <person name="Stielow J.B."/>
            <person name="Sun H."/>
            <person name="Kurtzman C.P."/>
            <person name="Blackwell M."/>
            <person name="Grigoriev I.V."/>
            <person name="Jeffries T.W."/>
        </authorList>
    </citation>
    <scope>NUCLEOTIDE SEQUENCE [LARGE SCALE GENOMIC DNA]</scope>
    <source>
        <strain evidence="6">ATCC 58044 / CBS 1984 / NCYC 433 / NRRL Y-366-8</strain>
    </source>
</reference>
<evidence type="ECO:0000313" key="6">
    <source>
        <dbReference type="Proteomes" id="UP000094112"/>
    </source>
</evidence>
<dbReference type="Pfam" id="PF13928">
    <property type="entry name" value="Flocculin_t3"/>
    <property type="match status" value="2"/>
</dbReference>